<dbReference type="CDD" id="cd01949">
    <property type="entry name" value="GGDEF"/>
    <property type="match status" value="1"/>
</dbReference>
<sequence length="632" mass="69616">MEDTRSLPEDGAVGDYQNRFEQRLAFERLVAELSTELIHAAPERLDRLIEQALGRIGRSFDVDRAYLFRYNAERTLQSNTHEWVEEGISRESEHLQAVPIDHFPWLLQQLSAGRAVHVPVVAALPDEAATERAEFAREGIQSLVLVPFGDAGHPDGFIGFDSVRCERHWPSEILLGLRLVGQMFSNAFRAREMAEQLIELAFRDPLTGLGNRRFLGEQLHHALERGGREGTRLAVIVIDLDDFKLVNDSYGHSAGDEILVRAASRIVGALRSSDIIARLGGDEFVAVVETQGLASLSQLIGRLFDAMLEPAEVCGTSFALRMSVGVTLYPDDGADAETLLRQADTAMYAAKAEGKNRFAFFDSRMTRDSRATLQMRHDLRLALERDEIRPLYQPRVALPSGRVIGFEALARWHHPRRGLLSPGDFLELAERSGMIGAIDLNILSHALADLAQWRTQGPDCRLSVNLDAVDLRDEALIARLLAMLDAVGEDAQRVEIEITESSLMRDIEQASRTLARLRETVPGLRIAIDDFGSGYSSLASLGRLPVTALKIDRGFVADLAGENRRSARAIIRAILELGRSLDLQVIAEGVETAAQAEELAQLGCVEAQGYLFAPPVSAAEALRLLAREGAAG</sequence>
<dbReference type="PANTHER" id="PTHR33121:SF70">
    <property type="entry name" value="SIGNALING PROTEIN YKOW"/>
    <property type="match status" value="1"/>
</dbReference>
<dbReference type="Pfam" id="PF00990">
    <property type="entry name" value="GGDEF"/>
    <property type="match status" value="1"/>
</dbReference>
<dbReference type="RefSeq" id="WP_332614173.1">
    <property type="nucleotide sequence ID" value="NZ_JAXGFP010000001.1"/>
</dbReference>
<dbReference type="InterPro" id="IPR050706">
    <property type="entry name" value="Cyclic-di-GMP_PDE-like"/>
</dbReference>
<dbReference type="EMBL" id="JAXGFP010000001">
    <property type="protein sequence ID" value="MEG3182762.1"/>
    <property type="molecule type" value="Genomic_DNA"/>
</dbReference>
<dbReference type="Gene3D" id="3.30.70.270">
    <property type="match status" value="1"/>
</dbReference>
<comment type="caution">
    <text evidence="3">The sequence shown here is derived from an EMBL/GenBank/DDBJ whole genome shotgun (WGS) entry which is preliminary data.</text>
</comment>
<proteinExistence type="predicted"/>
<dbReference type="Gene3D" id="3.20.20.450">
    <property type="entry name" value="EAL domain"/>
    <property type="match status" value="1"/>
</dbReference>
<dbReference type="InterPro" id="IPR029787">
    <property type="entry name" value="Nucleotide_cyclase"/>
</dbReference>
<dbReference type="InterPro" id="IPR001633">
    <property type="entry name" value="EAL_dom"/>
</dbReference>
<accession>A0ABU7YV08</accession>
<feature type="domain" description="GGDEF" evidence="2">
    <location>
        <begin position="231"/>
        <end position="363"/>
    </location>
</feature>
<dbReference type="PROSITE" id="PS50887">
    <property type="entry name" value="GGDEF"/>
    <property type="match status" value="1"/>
</dbReference>
<dbReference type="SUPFAM" id="SSF55073">
    <property type="entry name" value="Nucleotide cyclase"/>
    <property type="match status" value="1"/>
</dbReference>
<evidence type="ECO:0000313" key="3">
    <source>
        <dbReference type="EMBL" id="MEG3182762.1"/>
    </source>
</evidence>
<gene>
    <name evidence="3" type="ORF">SNE34_01870</name>
</gene>
<dbReference type="SMART" id="SM00052">
    <property type="entry name" value="EAL"/>
    <property type="match status" value="1"/>
</dbReference>
<dbReference type="NCBIfam" id="TIGR00254">
    <property type="entry name" value="GGDEF"/>
    <property type="match status" value="1"/>
</dbReference>
<dbReference type="SUPFAM" id="SSF55781">
    <property type="entry name" value="GAF domain-like"/>
    <property type="match status" value="1"/>
</dbReference>
<dbReference type="SUPFAM" id="SSF141868">
    <property type="entry name" value="EAL domain-like"/>
    <property type="match status" value="1"/>
</dbReference>
<organism evidence="3 4">
    <name type="scientific">Novilysobacter erysipheiresistens</name>
    <dbReference type="NCBI Taxonomy" id="1749332"/>
    <lineage>
        <taxon>Bacteria</taxon>
        <taxon>Pseudomonadati</taxon>
        <taxon>Pseudomonadota</taxon>
        <taxon>Gammaproteobacteria</taxon>
        <taxon>Lysobacterales</taxon>
        <taxon>Lysobacteraceae</taxon>
        <taxon>Novilysobacter</taxon>
    </lineage>
</organism>
<dbReference type="InterPro" id="IPR035919">
    <property type="entry name" value="EAL_sf"/>
</dbReference>
<protein>
    <submittedName>
        <fullName evidence="3">EAL domain-containing protein</fullName>
    </submittedName>
</protein>
<dbReference type="CDD" id="cd01948">
    <property type="entry name" value="EAL"/>
    <property type="match status" value="1"/>
</dbReference>
<dbReference type="SMART" id="SM00267">
    <property type="entry name" value="GGDEF"/>
    <property type="match status" value="1"/>
</dbReference>
<keyword evidence="4" id="KW-1185">Reference proteome</keyword>
<dbReference type="PANTHER" id="PTHR33121">
    <property type="entry name" value="CYCLIC DI-GMP PHOSPHODIESTERASE PDEF"/>
    <property type="match status" value="1"/>
</dbReference>
<name>A0ABU7YV08_9GAMM</name>
<feature type="domain" description="EAL" evidence="1">
    <location>
        <begin position="372"/>
        <end position="629"/>
    </location>
</feature>
<evidence type="ECO:0000259" key="2">
    <source>
        <dbReference type="PROSITE" id="PS50887"/>
    </source>
</evidence>
<dbReference type="Proteomes" id="UP001355056">
    <property type="component" value="Unassembled WGS sequence"/>
</dbReference>
<dbReference type="InterPro" id="IPR029016">
    <property type="entry name" value="GAF-like_dom_sf"/>
</dbReference>
<dbReference type="Gene3D" id="3.30.450.40">
    <property type="match status" value="1"/>
</dbReference>
<dbReference type="PROSITE" id="PS50883">
    <property type="entry name" value="EAL"/>
    <property type="match status" value="1"/>
</dbReference>
<dbReference type="Pfam" id="PF00563">
    <property type="entry name" value="EAL"/>
    <property type="match status" value="1"/>
</dbReference>
<reference evidence="3 4" key="1">
    <citation type="journal article" date="2016" name="Int. J. Syst. Evol. Microbiol.">
        <title>Lysobacter erysipheiresistens sp. nov., an antagonist of powdery mildew, isolated from tobacco-cultivated soil.</title>
        <authorList>
            <person name="Xie B."/>
            <person name="Li T."/>
            <person name="Lin X."/>
            <person name="Wang C.J."/>
            <person name="Chen Y.J."/>
            <person name="Liu W.J."/>
            <person name="Zhao Z.W."/>
        </authorList>
    </citation>
    <scope>NUCLEOTIDE SEQUENCE [LARGE SCALE GENOMIC DNA]</scope>
    <source>
        <strain evidence="3 4">RS-LYSO-3</strain>
    </source>
</reference>
<evidence type="ECO:0000259" key="1">
    <source>
        <dbReference type="PROSITE" id="PS50883"/>
    </source>
</evidence>
<dbReference type="InterPro" id="IPR000160">
    <property type="entry name" value="GGDEF_dom"/>
</dbReference>
<dbReference type="InterPro" id="IPR043128">
    <property type="entry name" value="Rev_trsase/Diguanyl_cyclase"/>
</dbReference>
<evidence type="ECO:0000313" key="4">
    <source>
        <dbReference type="Proteomes" id="UP001355056"/>
    </source>
</evidence>